<dbReference type="SUPFAM" id="SSF50475">
    <property type="entry name" value="FMN-binding split barrel"/>
    <property type="match status" value="1"/>
</dbReference>
<dbReference type="Gene3D" id="2.30.110.10">
    <property type="entry name" value="Electron Transport, Fmn-binding Protein, Chain A"/>
    <property type="match status" value="1"/>
</dbReference>
<gene>
    <name evidence="4" type="ORF">FQP86_13590</name>
</gene>
<dbReference type="Proteomes" id="UP000319941">
    <property type="component" value="Unassembled WGS sequence"/>
</dbReference>
<protein>
    <submittedName>
        <fullName evidence="4">Flavin reductase family protein</fullName>
    </submittedName>
</protein>
<dbReference type="InterPro" id="IPR002563">
    <property type="entry name" value="Flavin_Rdtase-like_dom"/>
</dbReference>
<dbReference type="PANTHER" id="PTHR30466">
    <property type="entry name" value="FLAVIN REDUCTASE"/>
    <property type="match status" value="1"/>
</dbReference>
<dbReference type="InterPro" id="IPR012349">
    <property type="entry name" value="Split_barrel_FMN-bd"/>
</dbReference>
<dbReference type="OrthoDB" id="9792858at2"/>
<dbReference type="EMBL" id="VNFH01000009">
    <property type="protein sequence ID" value="TVU68798.1"/>
    <property type="molecule type" value="Genomic_DNA"/>
</dbReference>
<proteinExistence type="inferred from homology"/>
<keyword evidence="5" id="KW-1185">Reference proteome</keyword>
<evidence type="ECO:0000256" key="1">
    <source>
        <dbReference type="ARBA" id="ARBA00008898"/>
    </source>
</evidence>
<dbReference type="AlphaFoldDB" id="A0A558HIC1"/>
<dbReference type="Pfam" id="PF01613">
    <property type="entry name" value="Flavin_Reduct"/>
    <property type="match status" value="1"/>
</dbReference>
<reference evidence="4 5" key="1">
    <citation type="submission" date="2019-07" db="EMBL/GenBank/DDBJ databases">
        <title>Diversity of Bacteria from Kongsfjorden, Arctic.</title>
        <authorList>
            <person name="Yu Y."/>
        </authorList>
    </citation>
    <scope>NUCLEOTIDE SEQUENCE [LARGE SCALE GENOMIC DNA]</scope>
    <source>
        <strain evidence="4 5">SM1923</strain>
    </source>
</reference>
<dbReference type="SMART" id="SM00903">
    <property type="entry name" value="Flavin_Reduct"/>
    <property type="match status" value="1"/>
</dbReference>
<name>A0A558HIC1_9GAMM</name>
<dbReference type="STRING" id="553385.GCA_000591415_02492"/>
<evidence type="ECO:0000313" key="4">
    <source>
        <dbReference type="EMBL" id="TVU68798.1"/>
    </source>
</evidence>
<evidence type="ECO:0000256" key="2">
    <source>
        <dbReference type="ARBA" id="ARBA00023002"/>
    </source>
</evidence>
<dbReference type="InterPro" id="IPR050268">
    <property type="entry name" value="NADH-dep_flavin_reductase"/>
</dbReference>
<comment type="caution">
    <text evidence="4">The sequence shown here is derived from an EMBL/GenBank/DDBJ whole genome shotgun (WGS) entry which is preliminary data.</text>
</comment>
<sequence>MSLSDTDTQADIHSDTPIDPTSFREALGHFASGITIITTQVDDEPIGFTCQSFYSVSMNPPLVSFSVKASSFSYPKIRQAERFSVNILSSEQSHVSNQFAMRGADKWQGIDWQLSPLGNPVINDSLHWLDCKIHAEHPAGDHLIVIGEVKGLNLNVSATSRPLLYFKGKYGGLGGV</sequence>
<evidence type="ECO:0000313" key="5">
    <source>
        <dbReference type="Proteomes" id="UP000319941"/>
    </source>
</evidence>
<comment type="similarity">
    <text evidence="1">Belongs to the non-flavoprotein flavin reductase family.</text>
</comment>
<organism evidence="4 5">
    <name type="scientific">Cobetia crustatorum</name>
    <dbReference type="NCBI Taxonomy" id="553385"/>
    <lineage>
        <taxon>Bacteria</taxon>
        <taxon>Pseudomonadati</taxon>
        <taxon>Pseudomonadota</taxon>
        <taxon>Gammaproteobacteria</taxon>
        <taxon>Oceanospirillales</taxon>
        <taxon>Halomonadaceae</taxon>
        <taxon>Cobetia</taxon>
    </lineage>
</organism>
<accession>A0A558HIC1</accession>
<evidence type="ECO:0000259" key="3">
    <source>
        <dbReference type="SMART" id="SM00903"/>
    </source>
</evidence>
<dbReference type="RefSeq" id="WP_144727845.1">
    <property type="nucleotide sequence ID" value="NZ_CAWOWR010000147.1"/>
</dbReference>
<keyword evidence="2" id="KW-0560">Oxidoreductase</keyword>
<dbReference type="GO" id="GO:0010181">
    <property type="term" value="F:FMN binding"/>
    <property type="evidence" value="ECO:0007669"/>
    <property type="project" value="InterPro"/>
</dbReference>
<dbReference type="GO" id="GO:0042602">
    <property type="term" value="F:riboflavin reductase (NADPH) activity"/>
    <property type="evidence" value="ECO:0007669"/>
    <property type="project" value="TreeGrafter"/>
</dbReference>
<dbReference type="PANTHER" id="PTHR30466:SF11">
    <property type="entry name" value="FLAVIN-DEPENDENT MONOOXYGENASE, REDUCTASE SUBUNIT HSAB"/>
    <property type="match status" value="1"/>
</dbReference>
<feature type="domain" description="Flavin reductase like" evidence="3">
    <location>
        <begin position="27"/>
        <end position="172"/>
    </location>
</feature>